<comment type="caution">
    <text evidence="2">The sequence shown here is derived from an EMBL/GenBank/DDBJ whole genome shotgun (WGS) entry which is preliminary data.</text>
</comment>
<keyword evidence="3" id="KW-1185">Reference proteome</keyword>
<dbReference type="Proteomes" id="UP000499080">
    <property type="component" value="Unassembled WGS sequence"/>
</dbReference>
<reference evidence="2 3" key="1">
    <citation type="journal article" date="2019" name="Sci. Rep.">
        <title>Orb-weaving spider Araneus ventricosus genome elucidates the spidroin gene catalogue.</title>
        <authorList>
            <person name="Kono N."/>
            <person name="Nakamura H."/>
            <person name="Ohtoshi R."/>
            <person name="Moran D.A.P."/>
            <person name="Shinohara A."/>
            <person name="Yoshida Y."/>
            <person name="Fujiwara M."/>
            <person name="Mori M."/>
            <person name="Tomita M."/>
            <person name="Arakawa K."/>
        </authorList>
    </citation>
    <scope>NUCLEOTIDE SEQUENCE [LARGE SCALE GENOMIC DNA]</scope>
</reference>
<gene>
    <name evidence="2" type="ORF">AVEN_93416-2_1</name>
</gene>
<feature type="region of interest" description="Disordered" evidence="1">
    <location>
        <begin position="1"/>
        <end position="23"/>
    </location>
</feature>
<dbReference type="AlphaFoldDB" id="A0A4Y2ANZ5"/>
<sequence>KRISSSQQRSRPVETEQQQLVTGEYSTLDMERSMDPDKRLPQPKAPVELCHLWKQHQHLACRKFYACNGVINDPVKSLSPSNG</sequence>
<name>A0A4Y2ANZ5_ARAVE</name>
<protein>
    <submittedName>
        <fullName evidence="2">Uncharacterized protein</fullName>
    </submittedName>
</protein>
<dbReference type="EMBL" id="BGPR01000026">
    <property type="protein sequence ID" value="GBL81621.1"/>
    <property type="molecule type" value="Genomic_DNA"/>
</dbReference>
<proteinExistence type="predicted"/>
<evidence type="ECO:0000313" key="3">
    <source>
        <dbReference type="Proteomes" id="UP000499080"/>
    </source>
</evidence>
<feature type="non-terminal residue" evidence="2">
    <location>
        <position position="1"/>
    </location>
</feature>
<accession>A0A4Y2ANZ5</accession>
<evidence type="ECO:0000313" key="2">
    <source>
        <dbReference type="EMBL" id="GBL81621.1"/>
    </source>
</evidence>
<organism evidence="2 3">
    <name type="scientific">Araneus ventricosus</name>
    <name type="common">Orbweaver spider</name>
    <name type="synonym">Epeira ventricosa</name>
    <dbReference type="NCBI Taxonomy" id="182803"/>
    <lineage>
        <taxon>Eukaryota</taxon>
        <taxon>Metazoa</taxon>
        <taxon>Ecdysozoa</taxon>
        <taxon>Arthropoda</taxon>
        <taxon>Chelicerata</taxon>
        <taxon>Arachnida</taxon>
        <taxon>Araneae</taxon>
        <taxon>Araneomorphae</taxon>
        <taxon>Entelegynae</taxon>
        <taxon>Araneoidea</taxon>
        <taxon>Araneidae</taxon>
        <taxon>Araneus</taxon>
    </lineage>
</organism>
<evidence type="ECO:0000256" key="1">
    <source>
        <dbReference type="SAM" id="MobiDB-lite"/>
    </source>
</evidence>